<gene>
    <name evidence="1" type="ORF">UFOVP133_34</name>
</gene>
<name>A0A6J5LAE7_9CAUD</name>
<proteinExistence type="predicted"/>
<sequence>MANVNKANGFSPVGNLLGGKWNEQGRLYAIPTSDTTNSYAIGDCVMSASGSDANGVRNIQKWGGATTTSALPLGIIVGIRVADPGVSLVGNSLSLEKAYIAAGTRTSVRYVYVVDDPFVLFEAQFDATGATQAQLSMNAAVTISAANQTSLGNAAPFSDMVLTGPAVTATLPIRLLGAVQRGDNQVTSAASPYVRVLCKFNYHEYGTIGSASGTVVNYLAV</sequence>
<accession>A0A6J5LAE7</accession>
<protein>
    <submittedName>
        <fullName evidence="1">Uncharacterized protein</fullName>
    </submittedName>
</protein>
<dbReference type="EMBL" id="LR796246">
    <property type="protein sequence ID" value="CAB4130965.1"/>
    <property type="molecule type" value="Genomic_DNA"/>
</dbReference>
<organism evidence="1">
    <name type="scientific">uncultured Caudovirales phage</name>
    <dbReference type="NCBI Taxonomy" id="2100421"/>
    <lineage>
        <taxon>Viruses</taxon>
        <taxon>Duplodnaviria</taxon>
        <taxon>Heunggongvirae</taxon>
        <taxon>Uroviricota</taxon>
        <taxon>Caudoviricetes</taxon>
        <taxon>Peduoviridae</taxon>
        <taxon>Maltschvirus</taxon>
        <taxon>Maltschvirus maltsch</taxon>
    </lineage>
</organism>
<reference evidence="1" key="1">
    <citation type="submission" date="2020-04" db="EMBL/GenBank/DDBJ databases">
        <authorList>
            <person name="Chiriac C."/>
            <person name="Salcher M."/>
            <person name="Ghai R."/>
            <person name="Kavagutti S V."/>
        </authorList>
    </citation>
    <scope>NUCLEOTIDE SEQUENCE</scope>
</reference>
<evidence type="ECO:0000313" key="1">
    <source>
        <dbReference type="EMBL" id="CAB4130965.1"/>
    </source>
</evidence>